<sequence length="223" mass="25473">MVKLKDDDKKAITEKFSKELKGDVNIMYFYDSDKKVCPYCSEMTELLEDLVGLSPKLKLTKYNAADESTEKERKFLKINDQVPALVLGGKKIYNLYYFGIPAGYEFASLLEDIVDVSNGTTRLSEKTKAELKEVSKPIDIKVFVTPTCPWCPRAVRTAHQLAIENPMITSSMIEASEFEEMSTKYKVMAVPRIVINDKSYFEGAQPEQVFMEYIKEELKDEAK</sequence>
<proteinExistence type="inferred from homology"/>
<feature type="domain" description="Thioredoxin-like fold" evidence="2">
    <location>
        <begin position="139"/>
        <end position="213"/>
    </location>
</feature>
<keyword evidence="3" id="KW-0413">Isomerase</keyword>
<reference evidence="3 4" key="1">
    <citation type="journal article" date="2017" name="Nat. Commun.">
        <title>'ARMAN' archaea depend on association with euryarchaeal host in culture and in situ.</title>
        <authorList>
            <person name="Golyshina O."/>
            <person name="Toshchakov S."/>
            <person name="Makarova K."/>
            <person name="Gavrilov S."/>
            <person name="Korzhenkov A."/>
            <person name="La Cono V."/>
            <person name="Arcadi E."/>
            <person name="Nechitaylo T."/>
            <person name="Ferrer M."/>
            <person name="Kublanov I."/>
            <person name="Wolf Y."/>
            <person name="Yakimov M."/>
            <person name="Golyshin P."/>
            <person name="Slesarev A."/>
            <person name="Kozyavkin S."/>
        </authorList>
    </citation>
    <scope>NUCLEOTIDE SEQUENCE [LARGE SCALE GENOMIC DNA]</scope>
    <source>
        <strain evidence="3 4">Mia14</strain>
    </source>
</reference>
<protein>
    <submittedName>
        <fullName evidence="3">Thiol-disulfide isomerase or thioredoxin</fullName>
    </submittedName>
</protein>
<dbReference type="KEGG" id="marh:Mia14_0790"/>
<dbReference type="PANTHER" id="PTHR37170">
    <property type="entry name" value="GLUTAREDOXIN-RELATED"/>
    <property type="match status" value="1"/>
</dbReference>
<comment type="similarity">
    <text evidence="1">Belongs to the glutaredoxin family.</text>
</comment>
<dbReference type="EMBL" id="CP019964">
    <property type="protein sequence ID" value="ASI14084.1"/>
    <property type="molecule type" value="Genomic_DNA"/>
</dbReference>
<gene>
    <name evidence="3" type="ORF">Mia14_0790</name>
</gene>
<dbReference type="Proteomes" id="UP000197679">
    <property type="component" value="Chromosome"/>
</dbReference>
<dbReference type="InterPro" id="IPR012336">
    <property type="entry name" value="Thioredoxin-like_fold"/>
</dbReference>
<evidence type="ECO:0000259" key="2">
    <source>
        <dbReference type="Pfam" id="PF13192"/>
    </source>
</evidence>
<dbReference type="AlphaFoldDB" id="A0A218NNR0"/>
<dbReference type="InterPro" id="IPR036249">
    <property type="entry name" value="Thioredoxin-like_sf"/>
</dbReference>
<dbReference type="OrthoDB" id="35385at2157"/>
<dbReference type="PROSITE" id="PS51354">
    <property type="entry name" value="GLUTAREDOXIN_2"/>
    <property type="match status" value="1"/>
</dbReference>
<evidence type="ECO:0000313" key="3">
    <source>
        <dbReference type="EMBL" id="ASI14084.1"/>
    </source>
</evidence>
<dbReference type="CDD" id="cd02973">
    <property type="entry name" value="TRX_GRX_like"/>
    <property type="match status" value="1"/>
</dbReference>
<name>A0A218NNR0_9ARCH</name>
<dbReference type="SUPFAM" id="SSF52833">
    <property type="entry name" value="Thioredoxin-like"/>
    <property type="match status" value="2"/>
</dbReference>
<dbReference type="InterPro" id="IPR011903">
    <property type="entry name" value="TON_0319-like"/>
</dbReference>
<dbReference type="Gene3D" id="3.40.30.80">
    <property type="match status" value="1"/>
</dbReference>
<dbReference type="PANTHER" id="PTHR37170:SF1">
    <property type="entry name" value="GLUTAREDOXIN-LIKE PROTEIN"/>
    <property type="match status" value="1"/>
</dbReference>
<evidence type="ECO:0000256" key="1">
    <source>
        <dbReference type="ARBA" id="ARBA00007787"/>
    </source>
</evidence>
<dbReference type="Pfam" id="PF13192">
    <property type="entry name" value="Thioredoxin_3"/>
    <property type="match status" value="1"/>
</dbReference>
<evidence type="ECO:0000313" key="4">
    <source>
        <dbReference type="Proteomes" id="UP000197679"/>
    </source>
</evidence>
<dbReference type="NCBIfam" id="TIGR02187">
    <property type="entry name" value="PDO_seleno_TRX"/>
    <property type="match status" value="1"/>
</dbReference>
<keyword evidence="4" id="KW-1185">Reference proteome</keyword>
<organism evidence="3 4">
    <name type="scientific">Candidatus Mancarchaeum acidiphilum</name>
    <dbReference type="NCBI Taxonomy" id="1920749"/>
    <lineage>
        <taxon>Archaea</taxon>
        <taxon>Candidatus Micrarchaeota</taxon>
        <taxon>Candidatus Mancarchaeum</taxon>
    </lineage>
</organism>
<dbReference type="RefSeq" id="WP_088820345.1">
    <property type="nucleotide sequence ID" value="NZ_CP019964.1"/>
</dbReference>
<dbReference type="GeneID" id="33314341"/>
<dbReference type="GO" id="GO:0016853">
    <property type="term" value="F:isomerase activity"/>
    <property type="evidence" value="ECO:0007669"/>
    <property type="project" value="UniProtKB-KW"/>
</dbReference>
<accession>A0A218NNR0</accession>